<name>A0A7J5BPI5_9MICO</name>
<dbReference type="InterPro" id="IPR027417">
    <property type="entry name" value="P-loop_NTPase"/>
</dbReference>
<dbReference type="NCBIfam" id="TIGR03925">
    <property type="entry name" value="T7SS_EccC_b"/>
    <property type="match status" value="1"/>
</dbReference>
<evidence type="ECO:0000256" key="7">
    <source>
        <dbReference type="ARBA" id="ARBA00022989"/>
    </source>
</evidence>
<evidence type="ECO:0000256" key="8">
    <source>
        <dbReference type="ARBA" id="ARBA00023136"/>
    </source>
</evidence>
<dbReference type="Pfam" id="PF01580">
    <property type="entry name" value="FtsK_SpoIIIE"/>
    <property type="match status" value="2"/>
</dbReference>
<dbReference type="GO" id="GO:0005886">
    <property type="term" value="C:plasma membrane"/>
    <property type="evidence" value="ECO:0007669"/>
    <property type="project" value="UniProtKB-SubCell"/>
</dbReference>
<feature type="region of interest" description="Disordered" evidence="10">
    <location>
        <begin position="1"/>
        <end position="33"/>
    </location>
</feature>
<gene>
    <name evidence="13" type="primary">eccCa</name>
    <name evidence="13" type="ORF">F8O01_13165</name>
</gene>
<evidence type="ECO:0000256" key="5">
    <source>
        <dbReference type="ARBA" id="ARBA00022741"/>
    </source>
</evidence>
<dbReference type="GO" id="GO:0003677">
    <property type="term" value="F:DNA binding"/>
    <property type="evidence" value="ECO:0007669"/>
    <property type="project" value="InterPro"/>
</dbReference>
<dbReference type="OrthoDB" id="9807790at2"/>
<evidence type="ECO:0000256" key="3">
    <source>
        <dbReference type="ARBA" id="ARBA00022692"/>
    </source>
</evidence>
<proteinExistence type="predicted"/>
<feature type="domain" description="FtsK" evidence="12">
    <location>
        <begin position="811"/>
        <end position="1002"/>
    </location>
</feature>
<dbReference type="EMBL" id="WBJZ01000017">
    <property type="protein sequence ID" value="KAB1654840.1"/>
    <property type="molecule type" value="Genomic_DNA"/>
</dbReference>
<dbReference type="InterPro" id="IPR003593">
    <property type="entry name" value="AAA+_ATPase"/>
</dbReference>
<evidence type="ECO:0000256" key="6">
    <source>
        <dbReference type="ARBA" id="ARBA00022840"/>
    </source>
</evidence>
<evidence type="ECO:0000259" key="12">
    <source>
        <dbReference type="PROSITE" id="PS50901"/>
    </source>
</evidence>
<dbReference type="RefSeq" id="WP_158041416.1">
    <property type="nucleotide sequence ID" value="NZ_JACCFV010000001.1"/>
</dbReference>
<feature type="compositionally biased region" description="Basic residues" evidence="10">
    <location>
        <begin position="1"/>
        <end position="11"/>
    </location>
</feature>
<feature type="domain" description="FtsK" evidence="12">
    <location>
        <begin position="466"/>
        <end position="666"/>
    </location>
</feature>
<dbReference type="InterPro" id="IPR023837">
    <property type="entry name" value="EccCb-like_Actinobacteria"/>
</dbReference>
<sequence>MSTRIVHRPARVVRPPEPPLPTELAPPPRSADQQRGFPLQMLLPVIGAMSSVLMITVLRTNPLMVLVAALIFVVAVVSGVGMALSQRGQAARRRRDQRERFLDHLEDERERLRAVNAEVRREALLADPEPTALPDIVRDPARRWERRRTDADFLRLRIGLGPHDWHGLSLPKDSNPVEPFDELLADELAQLRRHYSIVRDLPATIGIDRVGDVSLVGPRSRTLALARSLYAQAVVFHAPDDLQIALVHAEHLAADWDGLDLAAHVQIDDVWDGPVRARRVAPTLERLASLIAPDLRGRSDTAAAARRGGGRSQDGFAAPRLLVFVDHGDATAGTLPVPDRTIGMRELGITVVHLVDDRLKEPGEVSVRVTSAEDEVTIDDVRTDAPRGAIRPDTTPPALATGIARATAPMRLSRADAREQGDAPDAVGVLESLGFDGLDDTHLRRAWLPRTERDFLTVPIGVDDSGRPVQLDLKESAQLGMGPHGIAVGATGSGKSELLRTLVLGLALTHSPDDLSMILVDYKGGAAFAPFTELPHVAGVIDNLADDPQLTRRAQTSIAGEVRRRQELLRDAGSLGSITAYRAQRAGTPDMPPMPHLLLVIDEFGELLTAEPDFVDLLLTIGRIGRSIGIHLLLSSQRVEQGKLRGLDTYLSYRIGLRTFSESESQLILETSDAFHLPALPGFGYLKVDTTQYTRFRAGYVSGPLPTEVEEAPVEERDEPLLLPRYNTIESDAAGRPEDEAEARLSAAAGGGRTVLDTAIELLRGAAEAVPPVWLAPLPERFAFERVRAAHRTGPLQAPIGLLDDPARQRQEPWLLDLTKLGGHVAAHGAPQTGRSTFLRTLATSLALTHTPAEVSIYGLDVSGGGLARVEPFPHVGGVATRADRERLARLLEELGTMLATRERIFRDHGIDSLGVLRARHARGELPELVSPDVVLLVDGLSILRAEFEQLEEPLMELLSRGGSFGLHVVLTMNRWNDLPLRHQAHIGQRLEFRVNDPMESQLGRKLADSMRNAGPGRAVTGESLFGQIALPVQEVVDDEEVGPELERLATRFAAGWSGATAAPIRLLPEHLDLDELPDPLEEPDRIPIGIRQSDLGAEFFDPARDQHLVAYGDAGAGKSSLLRVVAEGFMERYSSDELVIGVMDVRGQVAPAVPEDYLGGHASNARTATGLAAAIARELERRSDPEEAAKNPGPRVVLLIDDHHIIGSGGDDPLAPLIPHLPSARDLRLHVFLTRPVAGAARSSFELGIQTVRDTGGIGLVMSGDRSEGQIFPRVWAERMIPGRGRLVRPGRPPAVVHIAEPPLDAGGRNATDPGHEAPAPESSSTPPGEPHAT</sequence>
<evidence type="ECO:0000256" key="2">
    <source>
        <dbReference type="ARBA" id="ARBA00022475"/>
    </source>
</evidence>
<keyword evidence="5 9" id="KW-0547">Nucleotide-binding</keyword>
<evidence type="ECO:0000313" key="14">
    <source>
        <dbReference type="Proteomes" id="UP000467240"/>
    </source>
</evidence>
<dbReference type="GO" id="GO:0005524">
    <property type="term" value="F:ATP binding"/>
    <property type="evidence" value="ECO:0007669"/>
    <property type="project" value="UniProtKB-UniRule"/>
</dbReference>
<feature type="region of interest" description="Disordered" evidence="10">
    <location>
        <begin position="1301"/>
        <end position="1335"/>
    </location>
</feature>
<dbReference type="Gene3D" id="3.40.50.300">
    <property type="entry name" value="P-loop containing nucleotide triphosphate hydrolases"/>
    <property type="match status" value="3"/>
</dbReference>
<keyword evidence="4" id="KW-0677">Repeat</keyword>
<dbReference type="SMART" id="SM00382">
    <property type="entry name" value="AAA"/>
    <property type="match status" value="3"/>
</dbReference>
<evidence type="ECO:0000313" key="13">
    <source>
        <dbReference type="EMBL" id="KAB1654840.1"/>
    </source>
</evidence>
<dbReference type="PROSITE" id="PS50901">
    <property type="entry name" value="FTSK"/>
    <property type="match status" value="2"/>
</dbReference>
<evidence type="ECO:0000256" key="4">
    <source>
        <dbReference type="ARBA" id="ARBA00022737"/>
    </source>
</evidence>
<evidence type="ECO:0000256" key="10">
    <source>
        <dbReference type="SAM" id="MobiDB-lite"/>
    </source>
</evidence>
<evidence type="ECO:0000256" key="9">
    <source>
        <dbReference type="PROSITE-ProRule" id="PRU00289"/>
    </source>
</evidence>
<evidence type="ECO:0000256" key="11">
    <source>
        <dbReference type="SAM" id="Phobius"/>
    </source>
</evidence>
<evidence type="ECO:0000256" key="1">
    <source>
        <dbReference type="ARBA" id="ARBA00004651"/>
    </source>
</evidence>
<dbReference type="InterPro" id="IPR023836">
    <property type="entry name" value="EccCa-like_Actinobacteria"/>
</dbReference>
<feature type="compositionally biased region" description="Pro residues" evidence="10">
    <location>
        <begin position="15"/>
        <end position="29"/>
    </location>
</feature>
<feature type="compositionally biased region" description="Low complexity" evidence="10">
    <location>
        <begin position="1318"/>
        <end position="1328"/>
    </location>
</feature>
<keyword evidence="8 11" id="KW-0472">Membrane</keyword>
<feature type="binding site" evidence="9">
    <location>
        <begin position="489"/>
        <end position="496"/>
    </location>
    <ligand>
        <name>ATP</name>
        <dbReference type="ChEBI" id="CHEBI:30616"/>
    </ligand>
</feature>
<keyword evidence="6 9" id="KW-0067">ATP-binding</keyword>
<dbReference type="SUPFAM" id="SSF52540">
    <property type="entry name" value="P-loop containing nucleoside triphosphate hydrolases"/>
    <property type="match status" value="3"/>
</dbReference>
<protein>
    <submittedName>
        <fullName evidence="13">Type VII secretion protein EccCa</fullName>
    </submittedName>
</protein>
<dbReference type="NCBIfam" id="TIGR03924">
    <property type="entry name" value="T7SS_EccC_a"/>
    <property type="match status" value="1"/>
</dbReference>
<dbReference type="Proteomes" id="UP000467240">
    <property type="component" value="Unassembled WGS sequence"/>
</dbReference>
<keyword evidence="3 11" id="KW-0812">Transmembrane</keyword>
<keyword evidence="7 11" id="KW-1133">Transmembrane helix</keyword>
<comment type="caution">
    <text evidence="13">The sequence shown here is derived from an EMBL/GenBank/DDBJ whole genome shotgun (WGS) entry which is preliminary data.</text>
</comment>
<feature type="transmembrane region" description="Helical" evidence="11">
    <location>
        <begin position="39"/>
        <end position="58"/>
    </location>
</feature>
<accession>A0A7J5BPI5</accession>
<feature type="transmembrane region" description="Helical" evidence="11">
    <location>
        <begin position="64"/>
        <end position="85"/>
    </location>
</feature>
<dbReference type="InterPro" id="IPR050206">
    <property type="entry name" value="FtsK/SpoIIIE/SftA"/>
</dbReference>
<reference evidence="13 14" key="1">
    <citation type="submission" date="2019-09" db="EMBL/GenBank/DDBJ databases">
        <title>Phylogeny of genus Pseudoclavibacter and closely related genus.</title>
        <authorList>
            <person name="Li Y."/>
        </authorList>
    </citation>
    <scope>NUCLEOTIDE SEQUENCE [LARGE SCALE GENOMIC DNA]</scope>
    <source>
        <strain evidence="13 14">DSM 23821</strain>
    </source>
</reference>
<dbReference type="PANTHER" id="PTHR22683">
    <property type="entry name" value="SPORULATION PROTEIN RELATED"/>
    <property type="match status" value="1"/>
</dbReference>
<feature type="binding site" evidence="9">
    <location>
        <begin position="829"/>
        <end position="836"/>
    </location>
    <ligand>
        <name>ATP</name>
        <dbReference type="ChEBI" id="CHEBI:30616"/>
    </ligand>
</feature>
<keyword evidence="2" id="KW-1003">Cell membrane</keyword>
<keyword evidence="14" id="KW-1185">Reference proteome</keyword>
<comment type="subcellular location">
    <subcellularLocation>
        <location evidence="1">Cell membrane</location>
        <topology evidence="1">Multi-pass membrane protein</topology>
    </subcellularLocation>
</comment>
<dbReference type="InterPro" id="IPR002543">
    <property type="entry name" value="FtsK_dom"/>
</dbReference>
<dbReference type="PANTHER" id="PTHR22683:SF1">
    <property type="entry name" value="TYPE VII SECRETION SYSTEM PROTEIN ESSC"/>
    <property type="match status" value="1"/>
</dbReference>
<organism evidence="13 14">
    <name type="scientific">Pseudoclavibacter chungangensis</name>
    <dbReference type="NCBI Taxonomy" id="587635"/>
    <lineage>
        <taxon>Bacteria</taxon>
        <taxon>Bacillati</taxon>
        <taxon>Actinomycetota</taxon>
        <taxon>Actinomycetes</taxon>
        <taxon>Micrococcales</taxon>
        <taxon>Microbacteriaceae</taxon>
        <taxon>Pseudoclavibacter</taxon>
    </lineage>
</organism>